<protein>
    <submittedName>
        <fullName evidence="2">Uncharacterized protein</fullName>
    </submittedName>
</protein>
<keyword evidence="1" id="KW-1133">Transmembrane helix</keyword>
<dbReference type="EMBL" id="FR773153">
    <property type="protein sequence ID" value="CBY93043.1"/>
    <property type="molecule type" value="Genomic_DNA"/>
</dbReference>
<evidence type="ECO:0000313" key="3">
    <source>
        <dbReference type="Proteomes" id="UP000008637"/>
    </source>
</evidence>
<organism evidence="2 3">
    <name type="scientific">Mycoplasma haemofelis (strain Langford 1)</name>
    <name type="common">Haemobartonella felis</name>
    <dbReference type="NCBI Taxonomy" id="941640"/>
    <lineage>
        <taxon>Bacteria</taxon>
        <taxon>Bacillati</taxon>
        <taxon>Mycoplasmatota</taxon>
        <taxon>Mollicutes</taxon>
        <taxon>Mycoplasmataceae</taxon>
        <taxon>Mycoplasma</taxon>
    </lineage>
</organism>
<name>E8ZIS2_MYCHL</name>
<gene>
    <name evidence="2" type="ORF">HF1_10350</name>
</gene>
<keyword evidence="1" id="KW-0472">Membrane</keyword>
<dbReference type="KEGG" id="mha:HF1_10350"/>
<feature type="transmembrane region" description="Helical" evidence="1">
    <location>
        <begin position="26"/>
        <end position="46"/>
    </location>
</feature>
<keyword evidence="1" id="KW-0812">Transmembrane</keyword>
<accession>E8ZIS2</accession>
<dbReference type="AlphaFoldDB" id="E8ZIS2"/>
<dbReference type="HOGENOM" id="CLU_087907_0_0_14"/>
<proteinExistence type="predicted"/>
<evidence type="ECO:0000256" key="1">
    <source>
        <dbReference type="SAM" id="Phobius"/>
    </source>
</evidence>
<sequence length="308" mass="34908">MSERKAGYLCWITYCEGFLFLVPVKLLPFMALLGLGAIGAGGWYRFGNLKPRTLREYLEWQGLRLISDSESNYWKAAIEENKDLVNKLQLDDSKIDGVKGWCKSHLDSERYEDVKFSALLLCVDQPKTVKARIIQLDGGLDRLLSGDDNKYKVAYIFRKHLEGFHALIGYSPEVGKDGKENIDLENATKAFKGWCTSSLEKSIDETLVSNVRELCTPKSFSKVRDYLKGKTLLTESNQDAELEKVYNKIKNFKSYTSDISDISDSGKEGLKKWCEKSLDEEFSKELSVFEETLPKVIARCVKGSESVA</sequence>
<reference evidence="2 3" key="1">
    <citation type="journal article" date="2011" name="J. Bacteriol.">
        <title>Complete genome sequence of Mycoplasma haemofelis, a hemotropic mycoplasma.</title>
        <authorList>
            <person name="Barker E.N."/>
            <person name="Helps C.R."/>
            <person name="Peters I.R."/>
            <person name="Darby A.C."/>
            <person name="Radford A.D."/>
            <person name="Tasker S."/>
        </authorList>
    </citation>
    <scope>NUCLEOTIDE SEQUENCE [LARGE SCALE GENOMIC DNA]</scope>
    <source>
        <strain evidence="2 3">Langford 1</strain>
    </source>
</reference>
<keyword evidence="3" id="KW-1185">Reference proteome</keyword>
<evidence type="ECO:0000313" key="2">
    <source>
        <dbReference type="EMBL" id="CBY93043.1"/>
    </source>
</evidence>
<dbReference type="Proteomes" id="UP000008637">
    <property type="component" value="Chromosome"/>
</dbReference>